<evidence type="ECO:0000313" key="2">
    <source>
        <dbReference type="Proteomes" id="UP001497453"/>
    </source>
</evidence>
<reference evidence="2" key="1">
    <citation type="submission" date="2024-04" db="EMBL/GenBank/DDBJ databases">
        <authorList>
            <person name="Shaw F."/>
            <person name="Minotto A."/>
        </authorList>
    </citation>
    <scope>NUCLEOTIDE SEQUENCE [LARGE SCALE GENOMIC DNA]</scope>
</reference>
<dbReference type="EMBL" id="OZ037949">
    <property type="protein sequence ID" value="CAL1710905.1"/>
    <property type="molecule type" value="Genomic_DNA"/>
</dbReference>
<evidence type="ECO:0000313" key="1">
    <source>
        <dbReference type="EMBL" id="CAL1710905.1"/>
    </source>
</evidence>
<organism evidence="1 2">
    <name type="scientific">Somion occarium</name>
    <dbReference type="NCBI Taxonomy" id="3059160"/>
    <lineage>
        <taxon>Eukaryota</taxon>
        <taxon>Fungi</taxon>
        <taxon>Dikarya</taxon>
        <taxon>Basidiomycota</taxon>
        <taxon>Agaricomycotina</taxon>
        <taxon>Agaricomycetes</taxon>
        <taxon>Polyporales</taxon>
        <taxon>Cerrenaceae</taxon>
        <taxon>Somion</taxon>
    </lineage>
</organism>
<gene>
    <name evidence="1" type="ORF">GFSPODELE1_LOCUS8073</name>
</gene>
<proteinExistence type="predicted"/>
<name>A0ABP1DT28_9APHY</name>
<protein>
    <submittedName>
        <fullName evidence="1">Uncharacterized protein</fullName>
    </submittedName>
</protein>
<dbReference type="Proteomes" id="UP001497453">
    <property type="component" value="Chromosome 6"/>
</dbReference>
<sequence length="68" mass="8041">MSQSLKSNLFVIEEKRTSMTSTEPIFVKFGLASEFNSHAHYSAMMHARWAKRRIRFGRIWLVVNRQIL</sequence>
<keyword evidence="2" id="KW-1185">Reference proteome</keyword>
<accession>A0ABP1DT28</accession>